<sequence length="184" mass="20773">MLGARYATTHPPGLKHLVILSSPESLDLWVQSITDLRSKLPQDVKDVLDKHEADGTTASQEYNDAVTFYYSRHLIRLSPWPDTIVEGFGWIATDPTVYLTMYGTGQFTVNGSLRNWSIIADIPKIRVPTLVTNGAYDEASDATVAPWARHLPHGKWVKFANSSHMAHYEERTKFMKVIKGFLQK</sequence>
<evidence type="ECO:0000313" key="1">
    <source>
        <dbReference type="EMBL" id="KAF5336343.1"/>
    </source>
</evidence>
<evidence type="ECO:0000313" key="2">
    <source>
        <dbReference type="Proteomes" id="UP000541558"/>
    </source>
</evidence>
<proteinExistence type="predicted"/>
<accession>A0A8H5FH85</accession>
<dbReference type="Proteomes" id="UP000541558">
    <property type="component" value="Unassembled WGS sequence"/>
</dbReference>
<reference evidence="1 2" key="1">
    <citation type="journal article" date="2020" name="ISME J.">
        <title>Uncovering the hidden diversity of litter-decomposition mechanisms in mushroom-forming fungi.</title>
        <authorList>
            <person name="Floudas D."/>
            <person name="Bentzer J."/>
            <person name="Ahren D."/>
            <person name="Johansson T."/>
            <person name="Persson P."/>
            <person name="Tunlid A."/>
        </authorList>
    </citation>
    <scope>NUCLEOTIDE SEQUENCE [LARGE SCALE GENOMIC DNA]</scope>
    <source>
        <strain evidence="1 2">CBS 175.51</strain>
    </source>
</reference>
<dbReference type="AlphaFoldDB" id="A0A8H5FH85"/>
<keyword evidence="2" id="KW-1185">Reference proteome</keyword>
<dbReference type="SUPFAM" id="SSF53474">
    <property type="entry name" value="alpha/beta-Hydrolases"/>
    <property type="match status" value="1"/>
</dbReference>
<dbReference type="Gene3D" id="3.40.50.1820">
    <property type="entry name" value="alpha/beta hydrolase"/>
    <property type="match status" value="1"/>
</dbReference>
<dbReference type="InterPro" id="IPR029058">
    <property type="entry name" value="AB_hydrolase_fold"/>
</dbReference>
<name>A0A8H5FH85_9AGAR</name>
<protein>
    <submittedName>
        <fullName evidence="1">Uncharacterized protein</fullName>
    </submittedName>
</protein>
<dbReference type="EMBL" id="JAACJK010000058">
    <property type="protein sequence ID" value="KAF5336343.1"/>
    <property type="molecule type" value="Genomic_DNA"/>
</dbReference>
<dbReference type="OrthoDB" id="190201at2759"/>
<organism evidence="1 2">
    <name type="scientific">Ephemerocybe angulata</name>
    <dbReference type="NCBI Taxonomy" id="980116"/>
    <lineage>
        <taxon>Eukaryota</taxon>
        <taxon>Fungi</taxon>
        <taxon>Dikarya</taxon>
        <taxon>Basidiomycota</taxon>
        <taxon>Agaricomycotina</taxon>
        <taxon>Agaricomycetes</taxon>
        <taxon>Agaricomycetidae</taxon>
        <taxon>Agaricales</taxon>
        <taxon>Agaricineae</taxon>
        <taxon>Psathyrellaceae</taxon>
        <taxon>Ephemerocybe</taxon>
    </lineage>
</organism>
<comment type="caution">
    <text evidence="1">The sequence shown here is derived from an EMBL/GenBank/DDBJ whole genome shotgun (WGS) entry which is preliminary data.</text>
</comment>
<gene>
    <name evidence="1" type="ORF">D9611_006735</name>
</gene>